<reference evidence="2" key="1">
    <citation type="journal article" date="2022" name="Mol. Ecol. Resour.">
        <title>The genomes of chicory, endive, great burdock and yacon provide insights into Asteraceae palaeo-polyploidization history and plant inulin production.</title>
        <authorList>
            <person name="Fan W."/>
            <person name="Wang S."/>
            <person name="Wang H."/>
            <person name="Wang A."/>
            <person name="Jiang F."/>
            <person name="Liu H."/>
            <person name="Zhao H."/>
            <person name="Xu D."/>
            <person name="Zhang Y."/>
        </authorList>
    </citation>
    <scope>NUCLEOTIDE SEQUENCE [LARGE SCALE GENOMIC DNA]</scope>
    <source>
        <strain evidence="2">cv. Yunnan</strain>
    </source>
</reference>
<accession>A0ACB9FS29</accession>
<gene>
    <name evidence="1" type="ORF">L1987_48587</name>
</gene>
<reference evidence="1 2" key="2">
    <citation type="journal article" date="2022" name="Mol. Ecol. Resour.">
        <title>The genomes of chicory, endive, great burdock and yacon provide insights into Asteraceae paleo-polyploidization history and plant inulin production.</title>
        <authorList>
            <person name="Fan W."/>
            <person name="Wang S."/>
            <person name="Wang H."/>
            <person name="Wang A."/>
            <person name="Jiang F."/>
            <person name="Liu H."/>
            <person name="Zhao H."/>
            <person name="Xu D."/>
            <person name="Zhang Y."/>
        </authorList>
    </citation>
    <scope>NUCLEOTIDE SEQUENCE [LARGE SCALE GENOMIC DNA]</scope>
    <source>
        <strain evidence="2">cv. Yunnan</strain>
        <tissue evidence="1">Leaves</tissue>
    </source>
</reference>
<proteinExistence type="predicted"/>
<dbReference type="Proteomes" id="UP001056120">
    <property type="component" value="Linkage Group LG16"/>
</dbReference>
<name>A0ACB9FS29_9ASTR</name>
<evidence type="ECO:0000313" key="1">
    <source>
        <dbReference type="EMBL" id="KAI3774044.1"/>
    </source>
</evidence>
<keyword evidence="2" id="KW-1185">Reference proteome</keyword>
<dbReference type="EMBL" id="CM042033">
    <property type="protein sequence ID" value="KAI3774044.1"/>
    <property type="molecule type" value="Genomic_DNA"/>
</dbReference>
<comment type="caution">
    <text evidence="1">The sequence shown here is derived from an EMBL/GenBank/DDBJ whole genome shotgun (WGS) entry which is preliminary data.</text>
</comment>
<evidence type="ECO:0000313" key="2">
    <source>
        <dbReference type="Proteomes" id="UP001056120"/>
    </source>
</evidence>
<organism evidence="1 2">
    <name type="scientific">Smallanthus sonchifolius</name>
    <dbReference type="NCBI Taxonomy" id="185202"/>
    <lineage>
        <taxon>Eukaryota</taxon>
        <taxon>Viridiplantae</taxon>
        <taxon>Streptophyta</taxon>
        <taxon>Embryophyta</taxon>
        <taxon>Tracheophyta</taxon>
        <taxon>Spermatophyta</taxon>
        <taxon>Magnoliopsida</taxon>
        <taxon>eudicotyledons</taxon>
        <taxon>Gunneridae</taxon>
        <taxon>Pentapetalae</taxon>
        <taxon>asterids</taxon>
        <taxon>campanulids</taxon>
        <taxon>Asterales</taxon>
        <taxon>Asteraceae</taxon>
        <taxon>Asteroideae</taxon>
        <taxon>Heliantheae alliance</taxon>
        <taxon>Millerieae</taxon>
        <taxon>Smallanthus</taxon>
    </lineage>
</organism>
<protein>
    <submittedName>
        <fullName evidence="1">Uncharacterized protein</fullName>
    </submittedName>
</protein>
<sequence>MWAGWACVFFHQDVVRVTQEDADKDEWFIVKVILFVRENTRLTVCLGAVEGDLSMKYEFMATWDGLRTKDSQRILILGATNRPFDLDDAVIRRLP</sequence>